<protein>
    <submittedName>
        <fullName evidence="1">D-amino-acid oxidase</fullName>
    </submittedName>
</protein>
<comment type="caution">
    <text evidence="1">The sequence shown here is derived from an EMBL/GenBank/DDBJ whole genome shotgun (WGS) entry which is preliminary data.</text>
</comment>
<accession>A0ACA9YG10</accession>
<sequence>MAFHDKDIIILGAGIIGCTIARTLLEKGFNVKLVAKHLPGDEDIWYASNWAGALWHGARDLSANYKYLQTVSYRRFMNDYKMDKTCGVCKVRVQEYFDEYPSDDDLWFRAVNSNYEELESHYSGNYAFGCEFDSVVIEPPRYLPFLKNQIESLGGQFIRKEIKDIQELYDEFGDSMIFVNASGVGPKYIKGIFDPDSYPNRGQNVLIKTRTDYAVRRAGKEYTYIIPRPMSGVVVLGGVNQPDQTHSEVDESIVKDEIRRAHELAPDIVSEDPEIAGIIVAIRPGRKGTFRLEKQKVGHRYLVHAYGTNGKGYAYSYGIAHDVCSKIEEIERDCCTSV</sequence>
<evidence type="ECO:0000313" key="2">
    <source>
        <dbReference type="Proteomes" id="UP001152531"/>
    </source>
</evidence>
<dbReference type="Proteomes" id="UP001152531">
    <property type="component" value="Unassembled WGS sequence"/>
</dbReference>
<evidence type="ECO:0000313" key="1">
    <source>
        <dbReference type="EMBL" id="CAH6723595.1"/>
    </source>
</evidence>
<gene>
    <name evidence="1" type="ORF">CLIB1444_17S00364</name>
</gene>
<keyword evidence="2" id="KW-1185">Reference proteome</keyword>
<reference evidence="1" key="1">
    <citation type="submission" date="2022-06" db="EMBL/GenBank/DDBJ databases">
        <authorList>
            <person name="Legras J.-L."/>
            <person name="Devillers H."/>
            <person name="Grondin C."/>
        </authorList>
    </citation>
    <scope>NUCLEOTIDE SEQUENCE</scope>
    <source>
        <strain evidence="1">CLIB 1444</strain>
    </source>
</reference>
<dbReference type="EMBL" id="CALSDN010000017">
    <property type="protein sequence ID" value="CAH6723595.1"/>
    <property type="molecule type" value="Genomic_DNA"/>
</dbReference>
<proteinExistence type="predicted"/>
<name>A0ACA9YG10_9ASCO</name>
<organism evidence="1 2">
    <name type="scientific">[Candida] jaroonii</name>
    <dbReference type="NCBI Taxonomy" id="467808"/>
    <lineage>
        <taxon>Eukaryota</taxon>
        <taxon>Fungi</taxon>
        <taxon>Dikarya</taxon>
        <taxon>Ascomycota</taxon>
        <taxon>Saccharomycotina</taxon>
        <taxon>Pichiomycetes</taxon>
        <taxon>Debaryomycetaceae</taxon>
        <taxon>Yamadazyma</taxon>
    </lineage>
</organism>